<evidence type="ECO:0000256" key="1">
    <source>
        <dbReference type="SAM" id="MobiDB-lite"/>
    </source>
</evidence>
<keyword evidence="3" id="KW-1185">Reference proteome</keyword>
<sequence>MLRTIRLRLRPLPRGTVPSSHPLASRMTSTSTSTATALRSESEFESPLEPEPFGVEYGAGPSRLPYTQPLAPDPISSARRTTDSRDTRDAAKDLRQSLLTLPNGAFATPQQLRRKLGSAEFCDMSRLEIHALLHHLVRTKRNVLAAGIMSSSIDEGLSRTPKKRRKFSQRTLAALFKGIRSHTPASRPPLSISFSSHPIPMSEAQSLVPARAATLQPTPRAPTKKLELLLDLHRSLQNSRHRRPPEVYETLIRVCCDERLYDTAAKIYVGLVEEWVTEGRLAEGADLDDFYEGGGPPREWRPEIAPQLKAWWKGVRTWRLPGEVISPHDRLDLWHPQNLSLGEKMRSFPFPLATSPPSAVPEPAERLLEKILATLRLDPAVADPRDFAASMRALAILANTVHSRTLPVLSLRQLLRAFKDTVSSPPVYPSGALPDSIPPNEAWAYQAYTHIHLALQSLLFSPPISSSSLQMARRHAHLRSLANPSTATTTMTQIARPARQRLTYATPPLNWGACIMLVHYAFDKLGSARMLAKMIKYMKGAFDMGKGLPTLWNKIYRGASIVMDNKLAQQAEDVLFDKTALAREAHVGSAGSVAIANAAGAGTALTGPSTRSVNDSAMLLPKPQIRPQPDETSLLSLIQHLAATSQFDRLESVAYKIIPFLSHSASTSSRPATARNTEAAATGPSRPTHLSPSMYATLLASLEKGGKTGLAQRIYRLALQAESHWAAEHASQHPNKVVPVPQSLRLPIGVFTSMLLVWDNEIKAADLISDSDPQSPPMGRDPPRSWQIPSGKKGMAPSKAAAALAMEVYEDARSRWQSASMEGVAGIQIPDERFFDAAIRVLAKRWGLSIPRPLWRTHRDELTKVLLDLEDFGIIVPKKLRGKLAGEGGATALEPHEYRVYRSKKRDIEFAAVLAEWQLGALAGASSEKEREVEWDTGPGVKGVESDAAQKKGKVRVEVVQRLEVAVQGVSEGAGEERREESYWEEREEVRAYANL</sequence>
<feature type="compositionally biased region" description="Low complexity" evidence="1">
    <location>
        <begin position="666"/>
        <end position="677"/>
    </location>
</feature>
<feature type="compositionally biased region" description="Basic residues" evidence="1">
    <location>
        <begin position="1"/>
        <end position="11"/>
    </location>
</feature>
<proteinExistence type="predicted"/>
<dbReference type="EMBL" id="RSCD01000004">
    <property type="protein sequence ID" value="RSH93546.1"/>
    <property type="molecule type" value="Genomic_DNA"/>
</dbReference>
<dbReference type="AlphaFoldDB" id="A0A427YR91"/>
<dbReference type="OrthoDB" id="2554293at2759"/>
<comment type="caution">
    <text evidence="2">The sequence shown here is derived from an EMBL/GenBank/DDBJ whole genome shotgun (WGS) entry which is preliminary data.</text>
</comment>
<feature type="compositionally biased region" description="Basic and acidic residues" evidence="1">
    <location>
        <begin position="80"/>
        <end position="89"/>
    </location>
</feature>
<protein>
    <submittedName>
        <fullName evidence="2">Uncharacterized protein</fullName>
    </submittedName>
</protein>
<feature type="compositionally biased region" description="Low complexity" evidence="1">
    <location>
        <begin position="23"/>
        <end position="42"/>
    </location>
</feature>
<reference evidence="2 3" key="1">
    <citation type="submission" date="2018-11" db="EMBL/GenBank/DDBJ databases">
        <title>Genome sequence of Saitozyma podzolica DSM 27192.</title>
        <authorList>
            <person name="Aliyu H."/>
            <person name="Gorte O."/>
            <person name="Ochsenreither K."/>
        </authorList>
    </citation>
    <scope>NUCLEOTIDE SEQUENCE [LARGE SCALE GENOMIC DNA]</scope>
    <source>
        <strain evidence="2 3">DSM 27192</strain>
    </source>
</reference>
<feature type="region of interest" description="Disordered" evidence="1">
    <location>
        <begin position="1"/>
        <end position="89"/>
    </location>
</feature>
<dbReference type="STRING" id="1890683.A0A427YR91"/>
<feature type="region of interest" description="Disordered" evidence="1">
    <location>
        <begin position="768"/>
        <end position="792"/>
    </location>
</feature>
<accession>A0A427YR91</accession>
<organism evidence="2 3">
    <name type="scientific">Saitozyma podzolica</name>
    <dbReference type="NCBI Taxonomy" id="1890683"/>
    <lineage>
        <taxon>Eukaryota</taxon>
        <taxon>Fungi</taxon>
        <taxon>Dikarya</taxon>
        <taxon>Basidiomycota</taxon>
        <taxon>Agaricomycotina</taxon>
        <taxon>Tremellomycetes</taxon>
        <taxon>Tremellales</taxon>
        <taxon>Trimorphomycetaceae</taxon>
        <taxon>Saitozyma</taxon>
    </lineage>
</organism>
<feature type="region of interest" description="Disordered" evidence="1">
    <location>
        <begin position="666"/>
        <end position="688"/>
    </location>
</feature>
<dbReference type="Proteomes" id="UP000279259">
    <property type="component" value="Unassembled WGS sequence"/>
</dbReference>
<gene>
    <name evidence="2" type="ORF">EHS25_007904</name>
</gene>
<evidence type="ECO:0000313" key="3">
    <source>
        <dbReference type="Proteomes" id="UP000279259"/>
    </source>
</evidence>
<name>A0A427YR91_9TREE</name>
<evidence type="ECO:0000313" key="2">
    <source>
        <dbReference type="EMBL" id="RSH93546.1"/>
    </source>
</evidence>